<feature type="domain" description="Serine dehydratase-like alpha subunit" evidence="1">
    <location>
        <begin position="194"/>
        <end position="415"/>
    </location>
</feature>
<name>A0A374NZP7_9FIRM</name>
<dbReference type="PANTHER" id="PTHR30501:SF2">
    <property type="entry name" value="UPF0597 PROTEIN YHAM"/>
    <property type="match status" value="1"/>
</dbReference>
<dbReference type="Proteomes" id="UP000263014">
    <property type="component" value="Unassembled WGS sequence"/>
</dbReference>
<organism evidence="2 3">
    <name type="scientific">Hungatella hathewayi</name>
    <dbReference type="NCBI Taxonomy" id="154046"/>
    <lineage>
        <taxon>Bacteria</taxon>
        <taxon>Bacillati</taxon>
        <taxon>Bacillota</taxon>
        <taxon>Clostridia</taxon>
        <taxon>Lachnospirales</taxon>
        <taxon>Lachnospiraceae</taxon>
        <taxon>Hungatella</taxon>
    </lineage>
</organism>
<proteinExistence type="predicted"/>
<dbReference type="GO" id="GO:0019450">
    <property type="term" value="P:L-cysteine catabolic process to pyruvate"/>
    <property type="evidence" value="ECO:0007669"/>
    <property type="project" value="TreeGrafter"/>
</dbReference>
<dbReference type="GO" id="GO:0080146">
    <property type="term" value="F:L-cysteine desulfhydrase activity"/>
    <property type="evidence" value="ECO:0007669"/>
    <property type="project" value="TreeGrafter"/>
</dbReference>
<accession>A0A374NZP7</accession>
<protein>
    <submittedName>
        <fullName evidence="2">Serine dehydratase subunit alpha family protein</fullName>
    </submittedName>
</protein>
<comment type="caution">
    <text evidence="2">The sequence shown here is derived from an EMBL/GenBank/DDBJ whole genome shotgun (WGS) entry which is preliminary data.</text>
</comment>
<dbReference type="InterPro" id="IPR021144">
    <property type="entry name" value="UPF0597"/>
</dbReference>
<evidence type="ECO:0000259" key="1">
    <source>
        <dbReference type="Pfam" id="PF03313"/>
    </source>
</evidence>
<gene>
    <name evidence="2" type="ORF">DXD79_29625</name>
</gene>
<dbReference type="EMBL" id="QSON01000024">
    <property type="protein sequence ID" value="RGI96308.1"/>
    <property type="molecule type" value="Genomic_DNA"/>
</dbReference>
<dbReference type="PIRSF" id="PIRSF006054">
    <property type="entry name" value="UCP006054"/>
    <property type="match status" value="1"/>
</dbReference>
<dbReference type="Pfam" id="PF03313">
    <property type="entry name" value="SDH_alpha"/>
    <property type="match status" value="1"/>
</dbReference>
<reference evidence="2 3" key="1">
    <citation type="submission" date="2018-08" db="EMBL/GenBank/DDBJ databases">
        <title>A genome reference for cultivated species of the human gut microbiota.</title>
        <authorList>
            <person name="Zou Y."/>
            <person name="Xue W."/>
            <person name="Luo G."/>
        </authorList>
    </citation>
    <scope>NUCLEOTIDE SEQUENCE [LARGE SCALE GENOMIC DNA]</scope>
    <source>
        <strain evidence="2 3">TM09-12</strain>
    </source>
</reference>
<sequence>MEGKYSQILDELKSKSVLTVGGTEAVSVAYSVAYAKKKAQGELKRIIITVDSSIFKTGLNVVIPGCEERGLDIAAALGFVCGNVEDKLQILSHYDEMDLLKAKQLLAQGRVNIQIKNDCDKLFIETIIESSDNVVRTLIIDYHLNVISEENVMCLSDLKEYQYQVNRNYIVNENMGPNDFVDFVNAVDSRDLEFIETGLKYNLELADYPGEDSMIRRFEEALEAYQVHNDMIIYTQNLCMRACEARTLGAKLPVMTTVGSANYGIITYLANYGVGSYKQIDHDRIIRAIALSNLMSMYVNSYVGSLTSVCGCSLAAGIGAAAGITFLLGGDVDAVERAAKNMAGSIVGIICDGSKLGCAWKLGLSVDWSIKSALMALNECCIHQGGILEDSLEQIFKNISRIYNPVSNTTNQSIVDIVLGRRDG</sequence>
<evidence type="ECO:0000313" key="2">
    <source>
        <dbReference type="EMBL" id="RGI96308.1"/>
    </source>
</evidence>
<dbReference type="AlphaFoldDB" id="A0A374NZP7"/>
<dbReference type="PANTHER" id="PTHR30501">
    <property type="entry name" value="UPF0597 PROTEIN YHAM"/>
    <property type="match status" value="1"/>
</dbReference>
<dbReference type="InterPro" id="IPR005130">
    <property type="entry name" value="Ser_deHydtase-like_asu"/>
</dbReference>
<dbReference type="RefSeq" id="WP_118033251.1">
    <property type="nucleotide sequence ID" value="NZ_QSON01000024.1"/>
</dbReference>
<evidence type="ECO:0000313" key="3">
    <source>
        <dbReference type="Proteomes" id="UP000263014"/>
    </source>
</evidence>